<dbReference type="PROSITE" id="PS51257">
    <property type="entry name" value="PROKAR_LIPOPROTEIN"/>
    <property type="match status" value="1"/>
</dbReference>
<dbReference type="AlphaFoldDB" id="A0A450TG48"/>
<dbReference type="EMBL" id="CAADEY010000143">
    <property type="protein sequence ID" value="VFJ66179.1"/>
    <property type="molecule type" value="Genomic_DNA"/>
</dbReference>
<evidence type="ECO:0008006" key="2">
    <source>
        <dbReference type="Google" id="ProtNLM"/>
    </source>
</evidence>
<evidence type="ECO:0000313" key="1">
    <source>
        <dbReference type="EMBL" id="VFJ66179.1"/>
    </source>
</evidence>
<protein>
    <recommendedName>
        <fullName evidence="2">Lipoprotein</fullName>
    </recommendedName>
</protein>
<gene>
    <name evidence="1" type="ORF">BECKDK2373C_GA0170839_11435</name>
</gene>
<proteinExistence type="predicted"/>
<name>A0A450TG48_9GAMM</name>
<sequence>MVKDYVISVLFILVLSGCYDRFYGPTLRNGFNANIAVTISYANGAVSNANWPPCFEAFIGKTDRPEDVIQEIQISKEGTVIYRLEMEEVQHLLERERAYDGYSIWSIGSNGIQFETSSGPMCSKGKQK</sequence>
<accession>A0A450TG48</accession>
<organism evidence="1">
    <name type="scientific">Candidatus Kentrum sp. DK</name>
    <dbReference type="NCBI Taxonomy" id="2126562"/>
    <lineage>
        <taxon>Bacteria</taxon>
        <taxon>Pseudomonadati</taxon>
        <taxon>Pseudomonadota</taxon>
        <taxon>Gammaproteobacteria</taxon>
        <taxon>Candidatus Kentrum</taxon>
    </lineage>
</organism>
<reference evidence="1" key="1">
    <citation type="submission" date="2019-02" db="EMBL/GenBank/DDBJ databases">
        <authorList>
            <person name="Gruber-Vodicka R. H."/>
            <person name="Seah K. B. B."/>
        </authorList>
    </citation>
    <scope>NUCLEOTIDE SEQUENCE</scope>
    <source>
        <strain evidence="1">BECK_DK161</strain>
    </source>
</reference>